<evidence type="ECO:0000256" key="3">
    <source>
        <dbReference type="ARBA" id="ARBA00012438"/>
    </source>
</evidence>
<dbReference type="AlphaFoldDB" id="A0A853L3R5"/>
<dbReference type="GO" id="GO:0000155">
    <property type="term" value="F:phosphorelay sensor kinase activity"/>
    <property type="evidence" value="ECO:0007669"/>
    <property type="project" value="InterPro"/>
</dbReference>
<dbReference type="SMART" id="SM00387">
    <property type="entry name" value="HATPase_c"/>
    <property type="match status" value="1"/>
</dbReference>
<keyword evidence="7 9" id="KW-1133">Transmembrane helix</keyword>
<dbReference type="InterPro" id="IPR005467">
    <property type="entry name" value="His_kinase_dom"/>
</dbReference>
<comment type="catalytic activity">
    <reaction evidence="1">
        <text>ATP + protein L-histidine = ADP + protein N-phospho-L-histidine.</text>
        <dbReference type="EC" id="2.7.13.3"/>
    </reaction>
</comment>
<evidence type="ECO:0000256" key="5">
    <source>
        <dbReference type="ARBA" id="ARBA00022553"/>
    </source>
</evidence>
<dbReference type="Gene3D" id="1.10.287.130">
    <property type="match status" value="1"/>
</dbReference>
<dbReference type="CDD" id="cd00082">
    <property type="entry name" value="HisKA"/>
    <property type="match status" value="1"/>
</dbReference>
<reference evidence="11 12" key="1">
    <citation type="submission" date="2014-07" db="EMBL/GenBank/DDBJ databases">
        <title>Draft genome sequence of Thalassospira tepidiphila 1-1B.</title>
        <authorList>
            <person name="Lai Q."/>
            <person name="Shao Z."/>
        </authorList>
    </citation>
    <scope>NUCLEOTIDE SEQUENCE [LARGE SCALE GENOMIC DNA]</scope>
    <source>
        <strain evidence="11 12">MCCC 1A03514</strain>
    </source>
</reference>
<dbReference type="GO" id="GO:0005886">
    <property type="term" value="C:plasma membrane"/>
    <property type="evidence" value="ECO:0007669"/>
    <property type="project" value="UniProtKB-SubCell"/>
</dbReference>
<dbReference type="InterPro" id="IPR048760">
    <property type="entry name" value="VP0354-like_sensor_dom"/>
</dbReference>
<evidence type="ECO:0000313" key="12">
    <source>
        <dbReference type="Proteomes" id="UP000094009"/>
    </source>
</evidence>
<evidence type="ECO:0000256" key="8">
    <source>
        <dbReference type="SAM" id="MobiDB-lite"/>
    </source>
</evidence>
<proteinExistence type="predicted"/>
<evidence type="ECO:0000256" key="4">
    <source>
        <dbReference type="ARBA" id="ARBA00022475"/>
    </source>
</evidence>
<keyword evidence="4" id="KW-1003">Cell membrane</keyword>
<feature type="transmembrane region" description="Helical" evidence="9">
    <location>
        <begin position="340"/>
        <end position="362"/>
    </location>
</feature>
<dbReference type="PROSITE" id="PS50109">
    <property type="entry name" value="HIS_KIN"/>
    <property type="match status" value="1"/>
</dbReference>
<dbReference type="Gene3D" id="3.30.565.10">
    <property type="entry name" value="Histidine kinase-like ATPase, C-terminal domain"/>
    <property type="match status" value="1"/>
</dbReference>
<name>A0A853L3R5_9PROT</name>
<feature type="transmembrane region" description="Helical" evidence="9">
    <location>
        <begin position="31"/>
        <end position="54"/>
    </location>
</feature>
<sequence>MVDAQQNSPSVTDHTLPLVEGRKSRWHQDGYFWRVTSLLAVCGMLIFFGLMTFWHTLEASREDEQTVRRLVVDVTHRAADLQQWYETAIQTVNLSILHPAVQEFETQPEATIRYFRSLAREVQRFSQLRIVLPSGMEAVRVDARGNEVIVTPEDELQDKSDRYYMEAARSLSPGQVYVSRLDLNVENGEIEVPWRPTTRLVAPISGIDESVVGYLIVNLDMGAPLVPYGTALNGVTRTELVNPDGYWLAGAEDDRNWGFMLQHNASVAQVDPQLWQRIKSVQSQGGFEYAGRIYEVETLPIERMLSSFTSGSMRSESARYHIVASSPAYQVWAGNKALEVIFVCLVLVLIWVLSGGIGYLMLRRRQTAELQALLTKDLLVQGRMASLGRIVAGVSHEMRTPLGNALTVTTTMADDLQDLQQSLITAGDFDEERTEMINALIDGNRIVQKNIGRTKELLKHFNQTATDQTVHIHRSFDLSKVISDLVATLRNQFKKTGIKLTAVLPPSAHLDSYSDAIDQVILSLIMNAHQHAFVGREKGEISIRLSERDADNFLLEIADNGIGIAPENHDKIFEPFWSLDGTTSGSGLGLAIILNVVQNTLGGKIKISSVPGSGTVFQIVLPKTAPIRDGAQESPFSVKDEAPISPAGLEMTQSG</sequence>
<dbReference type="InterPro" id="IPR004358">
    <property type="entry name" value="Sig_transdc_His_kin-like_C"/>
</dbReference>
<dbReference type="EC" id="2.7.13.3" evidence="3"/>
<evidence type="ECO:0000256" key="1">
    <source>
        <dbReference type="ARBA" id="ARBA00000085"/>
    </source>
</evidence>
<dbReference type="EMBL" id="JPVZ01000002">
    <property type="protein sequence ID" value="OAZ11297.1"/>
    <property type="molecule type" value="Genomic_DNA"/>
</dbReference>
<feature type="domain" description="Histidine kinase" evidence="10">
    <location>
        <begin position="393"/>
        <end position="625"/>
    </location>
</feature>
<dbReference type="SUPFAM" id="SSF103190">
    <property type="entry name" value="Sensory domain-like"/>
    <property type="match status" value="2"/>
</dbReference>
<dbReference type="InterPro" id="IPR029151">
    <property type="entry name" value="Sensor-like_sf"/>
</dbReference>
<dbReference type="CDD" id="cd00075">
    <property type="entry name" value="HATPase"/>
    <property type="match status" value="1"/>
</dbReference>
<dbReference type="SUPFAM" id="SSF55874">
    <property type="entry name" value="ATPase domain of HSP90 chaperone/DNA topoisomerase II/histidine kinase"/>
    <property type="match status" value="1"/>
</dbReference>
<organism evidence="11 12">
    <name type="scientific">Thalassospira tepidiphila MCCC 1A03514</name>
    <dbReference type="NCBI Taxonomy" id="1177930"/>
    <lineage>
        <taxon>Bacteria</taxon>
        <taxon>Pseudomonadati</taxon>
        <taxon>Pseudomonadota</taxon>
        <taxon>Alphaproteobacteria</taxon>
        <taxon>Rhodospirillales</taxon>
        <taxon>Thalassospiraceae</taxon>
        <taxon>Thalassospira</taxon>
    </lineage>
</organism>
<evidence type="ECO:0000313" key="11">
    <source>
        <dbReference type="EMBL" id="OAZ11297.1"/>
    </source>
</evidence>
<dbReference type="InterPro" id="IPR003661">
    <property type="entry name" value="HisK_dim/P_dom"/>
</dbReference>
<dbReference type="InterPro" id="IPR036890">
    <property type="entry name" value="HATPase_C_sf"/>
</dbReference>
<keyword evidence="9" id="KW-0472">Membrane</keyword>
<keyword evidence="6 9" id="KW-0812">Transmembrane</keyword>
<dbReference type="PANTHER" id="PTHR43065:SF47">
    <property type="match status" value="1"/>
</dbReference>
<dbReference type="InterPro" id="IPR003594">
    <property type="entry name" value="HATPase_dom"/>
</dbReference>
<dbReference type="Proteomes" id="UP000094009">
    <property type="component" value="Unassembled WGS sequence"/>
</dbReference>
<dbReference type="Pfam" id="PF21623">
    <property type="entry name" value="HK_sensor_dom_bact"/>
    <property type="match status" value="1"/>
</dbReference>
<evidence type="ECO:0000256" key="2">
    <source>
        <dbReference type="ARBA" id="ARBA00004651"/>
    </source>
</evidence>
<gene>
    <name evidence="11" type="ORF">TH4_07175</name>
</gene>
<dbReference type="Pfam" id="PF02518">
    <property type="entry name" value="HATPase_c"/>
    <property type="match status" value="1"/>
</dbReference>
<feature type="region of interest" description="Disordered" evidence="8">
    <location>
        <begin position="630"/>
        <end position="655"/>
    </location>
</feature>
<evidence type="ECO:0000256" key="9">
    <source>
        <dbReference type="SAM" id="Phobius"/>
    </source>
</evidence>
<evidence type="ECO:0000256" key="6">
    <source>
        <dbReference type="ARBA" id="ARBA00022692"/>
    </source>
</evidence>
<dbReference type="PRINTS" id="PR00344">
    <property type="entry name" value="BCTRLSENSOR"/>
</dbReference>
<comment type="caution">
    <text evidence="11">The sequence shown here is derived from an EMBL/GenBank/DDBJ whole genome shotgun (WGS) entry which is preliminary data.</text>
</comment>
<accession>A0A853L3R5</accession>
<comment type="subcellular location">
    <subcellularLocation>
        <location evidence="2">Cell membrane</location>
        <topology evidence="2">Multi-pass membrane protein</topology>
    </subcellularLocation>
</comment>
<protein>
    <recommendedName>
        <fullName evidence="3">histidine kinase</fullName>
        <ecNumber evidence="3">2.7.13.3</ecNumber>
    </recommendedName>
</protein>
<dbReference type="RefSeq" id="WP_064780420.1">
    <property type="nucleotide sequence ID" value="NZ_JPVZ01000002.1"/>
</dbReference>
<dbReference type="InterPro" id="IPR036097">
    <property type="entry name" value="HisK_dim/P_sf"/>
</dbReference>
<dbReference type="Gene3D" id="3.30.450.20">
    <property type="entry name" value="PAS domain"/>
    <property type="match status" value="2"/>
</dbReference>
<evidence type="ECO:0000256" key="7">
    <source>
        <dbReference type="ARBA" id="ARBA00022989"/>
    </source>
</evidence>
<keyword evidence="5" id="KW-0597">Phosphoprotein</keyword>
<evidence type="ECO:0000259" key="10">
    <source>
        <dbReference type="PROSITE" id="PS50109"/>
    </source>
</evidence>
<dbReference type="PANTHER" id="PTHR43065">
    <property type="entry name" value="SENSOR HISTIDINE KINASE"/>
    <property type="match status" value="1"/>
</dbReference>
<dbReference type="SUPFAM" id="SSF47384">
    <property type="entry name" value="Homodimeric domain of signal transducing histidine kinase"/>
    <property type="match status" value="1"/>
</dbReference>